<feature type="domain" description="RING-type" evidence="8">
    <location>
        <begin position="143"/>
        <end position="191"/>
    </location>
</feature>
<evidence type="ECO:0000259" key="8">
    <source>
        <dbReference type="PROSITE" id="PS50089"/>
    </source>
</evidence>
<keyword evidence="3 5" id="KW-0863">Zinc-finger</keyword>
<evidence type="ECO:0000256" key="4">
    <source>
        <dbReference type="ARBA" id="ARBA00022833"/>
    </source>
</evidence>
<dbReference type="GO" id="GO:0008270">
    <property type="term" value="F:zinc ion binding"/>
    <property type="evidence" value="ECO:0007669"/>
    <property type="project" value="UniProtKB-KW"/>
</dbReference>
<dbReference type="Proteomes" id="UP000762676">
    <property type="component" value="Unassembled WGS sequence"/>
</dbReference>
<dbReference type="AlphaFoldDB" id="A0AAV4HVV7"/>
<dbReference type="GO" id="GO:0061630">
    <property type="term" value="F:ubiquitin protein ligase activity"/>
    <property type="evidence" value="ECO:0007669"/>
    <property type="project" value="TreeGrafter"/>
</dbReference>
<dbReference type="PANTHER" id="PTHR25462:SF296">
    <property type="entry name" value="MEIOTIC P26, ISOFORM F"/>
    <property type="match status" value="1"/>
</dbReference>
<feature type="domain" description="B box-type" evidence="9">
    <location>
        <begin position="233"/>
        <end position="267"/>
    </location>
</feature>
<reference evidence="10 11" key="1">
    <citation type="journal article" date="2021" name="Elife">
        <title>Chloroplast acquisition without the gene transfer in kleptoplastic sea slugs, Plakobranchus ocellatus.</title>
        <authorList>
            <person name="Maeda T."/>
            <person name="Takahashi S."/>
            <person name="Yoshida T."/>
            <person name="Shimamura S."/>
            <person name="Takaki Y."/>
            <person name="Nagai Y."/>
            <person name="Toyoda A."/>
            <person name="Suzuki Y."/>
            <person name="Arimoto A."/>
            <person name="Ishii H."/>
            <person name="Satoh N."/>
            <person name="Nishiyama T."/>
            <person name="Hasebe M."/>
            <person name="Maruyama T."/>
            <person name="Minagawa J."/>
            <person name="Obokata J."/>
            <person name="Shigenobu S."/>
        </authorList>
    </citation>
    <scope>NUCLEOTIDE SEQUENCE [LARGE SCALE GENOMIC DNA]</scope>
</reference>
<dbReference type="CDD" id="cd19756">
    <property type="entry name" value="Bbox2"/>
    <property type="match status" value="1"/>
</dbReference>
<accession>A0AAV4HVV7</accession>
<dbReference type="InterPro" id="IPR000315">
    <property type="entry name" value="Znf_B-box"/>
</dbReference>
<dbReference type="Gene3D" id="3.30.40.10">
    <property type="entry name" value="Zinc/RING finger domain, C3HC4 (zinc finger)"/>
    <property type="match status" value="1"/>
</dbReference>
<protein>
    <submittedName>
        <fullName evidence="10">Tripartite motif-containing protein 3</fullName>
    </submittedName>
</protein>
<dbReference type="InterPro" id="IPR013083">
    <property type="entry name" value="Znf_RING/FYVE/PHD"/>
</dbReference>
<dbReference type="EMBL" id="BMAT01009209">
    <property type="protein sequence ID" value="GFS01312.1"/>
    <property type="molecule type" value="Genomic_DNA"/>
</dbReference>
<dbReference type="InterPro" id="IPR017907">
    <property type="entry name" value="Znf_RING_CS"/>
</dbReference>
<evidence type="ECO:0000256" key="1">
    <source>
        <dbReference type="ARBA" id="ARBA00022553"/>
    </source>
</evidence>
<feature type="coiled-coil region" evidence="6">
    <location>
        <begin position="276"/>
        <end position="382"/>
    </location>
</feature>
<organism evidence="10 11">
    <name type="scientific">Elysia marginata</name>
    <dbReference type="NCBI Taxonomy" id="1093978"/>
    <lineage>
        <taxon>Eukaryota</taxon>
        <taxon>Metazoa</taxon>
        <taxon>Spiralia</taxon>
        <taxon>Lophotrochozoa</taxon>
        <taxon>Mollusca</taxon>
        <taxon>Gastropoda</taxon>
        <taxon>Heterobranchia</taxon>
        <taxon>Euthyneura</taxon>
        <taxon>Panpulmonata</taxon>
        <taxon>Sacoglossa</taxon>
        <taxon>Placobranchoidea</taxon>
        <taxon>Plakobranchidae</taxon>
        <taxon>Elysia</taxon>
    </lineage>
</organism>
<comment type="caution">
    <text evidence="10">The sequence shown here is derived from an EMBL/GenBank/DDBJ whole genome shotgun (WGS) entry which is preliminary data.</text>
</comment>
<dbReference type="Pfam" id="PF13445">
    <property type="entry name" value="zf-RING_UBOX"/>
    <property type="match status" value="1"/>
</dbReference>
<dbReference type="InterPro" id="IPR001841">
    <property type="entry name" value="Znf_RING"/>
</dbReference>
<dbReference type="SUPFAM" id="SSF63829">
    <property type="entry name" value="Calcium-dependent phosphotriesterase"/>
    <property type="match status" value="1"/>
</dbReference>
<dbReference type="SMART" id="SM00184">
    <property type="entry name" value="RING"/>
    <property type="match status" value="1"/>
</dbReference>
<keyword evidence="6" id="KW-0175">Coiled coil</keyword>
<evidence type="ECO:0000313" key="10">
    <source>
        <dbReference type="EMBL" id="GFS01312.1"/>
    </source>
</evidence>
<keyword evidence="11" id="KW-1185">Reference proteome</keyword>
<evidence type="ECO:0000259" key="9">
    <source>
        <dbReference type="PROSITE" id="PS50119"/>
    </source>
</evidence>
<dbReference type="PROSITE" id="PS50119">
    <property type="entry name" value="ZF_BBOX"/>
    <property type="match status" value="1"/>
</dbReference>
<proteinExistence type="predicted"/>
<sequence length="862" mass="95655">MITRRLDYILLGEDLARDVAETYIKSLGFSDHRPIYVILSVTPFEIGTSTLKLNTSLLPDHAYVHMKNNLFHGAKDKLSNLGPHQRWEMIKLEIKEISRQYVRFRCTKHKFNKNDDFIPFLACNIPVMANSKPGAMEEEFLSCPICFDVFKEPKTLSCLHRFCEECLHNFLLRHKTSAIARQRGFNCPVCREFIRAPDPSRPPTEWAALFKTDFHLKNLIKFVESRPGRRLDRPANPCSLHGHAECDLYCADCNSVICHLCAGISHRGCSRVFTVSEAARDKRAEAGARLKELSAKIKEASDLEKSREKCLDQLDSQRAAAEKAIANIIKELHSRIKVAEDKLMNKLRDDFESIHGKITIKVVQFENDISKLKQEVEMFSSNMNSIQDIEVLKLTSFPQFGNLQNGIDIKSYRSFLANVASIKIVVDKQSIPPIHLGEISMKGVDDEVLVTSSNIFPSLSSSGTSAAEPKSILDRIRNIGKKNDTVVSASVDRHVHEGEQPQIPRSHPSLHRKPSRASTVGKQAGSVPPNMSTDNGRSSLVEQQMCNSGAVLTFNNLIRNGGGLSESSQVNSQSSSSLMDNDQAYESLEEAPVSVSRLRTINTRFREDQETPKLRDLIVLRGGEMVLVTDWSNQCVKVIYGRRERNARLVLGGKPWAITQISDNLAAVSLPMSTQICVIKISPTLSVQNSFVSSKRYTGLACLSNCMLVATGDSQPPSVDIIDLYGEVLKSFSLDKQGVPMFEYPAYLCVTPGAMILVTDRKKGAVICLTPTGDVKYRFQPEGSRRLKEPCGIVSDCTGRALVAESRGLLALTPTGRFGSVLVGPRDGLLDDPRGAALCDGGADDLVYVTSADQNIEVLRLR</sequence>
<dbReference type="InterPro" id="IPR047153">
    <property type="entry name" value="TRIM45/56/19-like"/>
</dbReference>
<evidence type="ECO:0000256" key="7">
    <source>
        <dbReference type="SAM" id="MobiDB-lite"/>
    </source>
</evidence>
<evidence type="ECO:0000256" key="5">
    <source>
        <dbReference type="PROSITE-ProRule" id="PRU00024"/>
    </source>
</evidence>
<dbReference type="Gene3D" id="3.30.160.60">
    <property type="entry name" value="Classic Zinc Finger"/>
    <property type="match status" value="1"/>
</dbReference>
<keyword evidence="4" id="KW-0862">Zinc</keyword>
<dbReference type="PROSITE" id="PS00518">
    <property type="entry name" value="ZF_RING_1"/>
    <property type="match status" value="1"/>
</dbReference>
<gene>
    <name evidence="10" type="ORF">ElyMa_004577700</name>
</gene>
<dbReference type="CDD" id="cd06503">
    <property type="entry name" value="ATP-synt_Fo_b"/>
    <property type="match status" value="1"/>
</dbReference>
<name>A0AAV4HVV7_9GAST</name>
<feature type="region of interest" description="Disordered" evidence="7">
    <location>
        <begin position="495"/>
        <end position="537"/>
    </location>
</feature>
<dbReference type="InterPro" id="IPR011042">
    <property type="entry name" value="6-blade_b-propeller_TolB-like"/>
</dbReference>
<keyword evidence="2" id="KW-0479">Metal-binding</keyword>
<dbReference type="InterPro" id="IPR027370">
    <property type="entry name" value="Znf-RING_euk"/>
</dbReference>
<evidence type="ECO:0000256" key="2">
    <source>
        <dbReference type="ARBA" id="ARBA00022723"/>
    </source>
</evidence>
<dbReference type="SUPFAM" id="SSF57850">
    <property type="entry name" value="RING/U-box"/>
    <property type="match status" value="1"/>
</dbReference>
<keyword evidence="1" id="KW-0597">Phosphoprotein</keyword>
<evidence type="ECO:0000313" key="11">
    <source>
        <dbReference type="Proteomes" id="UP000762676"/>
    </source>
</evidence>
<dbReference type="SUPFAM" id="SSF57845">
    <property type="entry name" value="B-box zinc-binding domain"/>
    <property type="match status" value="1"/>
</dbReference>
<dbReference type="PANTHER" id="PTHR25462">
    <property type="entry name" value="BONUS, ISOFORM C-RELATED"/>
    <property type="match status" value="1"/>
</dbReference>
<dbReference type="PROSITE" id="PS50089">
    <property type="entry name" value="ZF_RING_2"/>
    <property type="match status" value="1"/>
</dbReference>
<evidence type="ECO:0000256" key="3">
    <source>
        <dbReference type="ARBA" id="ARBA00022771"/>
    </source>
</evidence>
<dbReference type="Gene3D" id="2.120.10.30">
    <property type="entry name" value="TolB, C-terminal domain"/>
    <property type="match status" value="1"/>
</dbReference>
<evidence type="ECO:0000256" key="6">
    <source>
        <dbReference type="SAM" id="Coils"/>
    </source>
</evidence>